<proteinExistence type="predicted"/>
<evidence type="ECO:0000259" key="1">
    <source>
        <dbReference type="Pfam" id="PF20150"/>
    </source>
</evidence>
<sequence length="640" mass="74395">MSTTSIFDLPKELRLQIWDHAIDLELKDQGGCIIVGKPPKWPWNCRPEPYHPSLLQVCSLIRREALSKLYQDRPVILLLRYRESRSQIQRWIRELSHHASIHNHITTISIRYFETAHRSTSLLVDCQEWAVLNRHEWIHPLSKKPLRLLRMIEDALGRTALEQRDDVNRLGDGIDRLVTEMIYPLRESRLLSCESMANVRLHGYTDFQLRFEVIRILYHTSDWVVDHRLNGLQSVKSRMERSRLLELPTELRLDIFEYLLQNQGSLTVGGCYSPSFLQFSVPPAIFGGDLKLTQAQQPAITQVSRQLRNETLALFYRQNRFLLALHYRRARIEVCKFLDIAQQSKEIASNLQKITIKHRFGILDFRGTIDFDFKTFSILGPHLWYNSIPPIYITQIEDIVDDARQAERSDLLIVDTLRRLVEAALSASIASLQYPGVLKVDSKSSSNEYPSIRPDIQHLPGDCPLLKLPKELRLLVLENYLDPVPTLVKLEQYHNIYSGRRCWQPPLALTNARLRAEILPLFYRRCRFHLQGFNEDGDCEVETFLARTEGYQALHENIRIVVLLGFILHSGRWLGEFDLGSFRLKVDRHWKHEMEGAYSGMIEDLEDVFQQAKQEVGPGDSRAPVLRELLAVMRARGVFL</sequence>
<keyword evidence="3" id="KW-1185">Reference proteome</keyword>
<dbReference type="EMBL" id="LFZO01000352">
    <property type="protein sequence ID" value="KXT09340.1"/>
    <property type="molecule type" value="Genomic_DNA"/>
</dbReference>
<feature type="domain" description="2EXR" evidence="1">
    <location>
        <begin position="8"/>
        <end position="69"/>
    </location>
</feature>
<organism evidence="2 3">
    <name type="scientific">Pseudocercospora musae</name>
    <dbReference type="NCBI Taxonomy" id="113226"/>
    <lineage>
        <taxon>Eukaryota</taxon>
        <taxon>Fungi</taxon>
        <taxon>Dikarya</taxon>
        <taxon>Ascomycota</taxon>
        <taxon>Pezizomycotina</taxon>
        <taxon>Dothideomycetes</taxon>
        <taxon>Dothideomycetidae</taxon>
        <taxon>Mycosphaerellales</taxon>
        <taxon>Mycosphaerellaceae</taxon>
        <taxon>Pseudocercospora</taxon>
    </lineage>
</organism>
<dbReference type="Proteomes" id="UP000073492">
    <property type="component" value="Unassembled WGS sequence"/>
</dbReference>
<protein>
    <recommendedName>
        <fullName evidence="1">2EXR domain-containing protein</fullName>
    </recommendedName>
</protein>
<dbReference type="OrthoDB" id="5272396at2759"/>
<dbReference type="InterPro" id="IPR038883">
    <property type="entry name" value="AN11006-like"/>
</dbReference>
<name>A0A139I3M9_9PEZI</name>
<comment type="caution">
    <text evidence="2">The sequence shown here is derived from an EMBL/GenBank/DDBJ whole genome shotgun (WGS) entry which is preliminary data.</text>
</comment>
<dbReference type="InterPro" id="IPR045518">
    <property type="entry name" value="2EXR"/>
</dbReference>
<dbReference type="Pfam" id="PF20150">
    <property type="entry name" value="2EXR"/>
    <property type="match status" value="1"/>
</dbReference>
<dbReference type="PANTHER" id="PTHR42085:SF1">
    <property type="entry name" value="F-BOX DOMAIN-CONTAINING PROTEIN"/>
    <property type="match status" value="1"/>
</dbReference>
<dbReference type="PANTHER" id="PTHR42085">
    <property type="entry name" value="F-BOX DOMAIN-CONTAINING PROTEIN"/>
    <property type="match status" value="1"/>
</dbReference>
<dbReference type="AlphaFoldDB" id="A0A139I3M9"/>
<accession>A0A139I3M9</accession>
<reference evidence="2 3" key="1">
    <citation type="submission" date="2015-07" db="EMBL/GenBank/DDBJ databases">
        <title>Comparative genomics of the Sigatoka disease complex on banana suggests a link between parallel evolutionary changes in Pseudocercospora fijiensis and Pseudocercospora eumusae and increased virulence on the banana host.</title>
        <authorList>
            <person name="Chang T.-C."/>
            <person name="Salvucci A."/>
            <person name="Crous P.W."/>
            <person name="Stergiopoulos I."/>
        </authorList>
    </citation>
    <scope>NUCLEOTIDE SEQUENCE [LARGE SCALE GENOMIC DNA]</scope>
    <source>
        <strain evidence="2 3">CBS 116634</strain>
    </source>
</reference>
<evidence type="ECO:0000313" key="2">
    <source>
        <dbReference type="EMBL" id="KXT09340.1"/>
    </source>
</evidence>
<evidence type="ECO:0000313" key="3">
    <source>
        <dbReference type="Proteomes" id="UP000073492"/>
    </source>
</evidence>
<gene>
    <name evidence="2" type="ORF">AC579_4104</name>
</gene>